<dbReference type="SUPFAM" id="SSF46689">
    <property type="entry name" value="Homeodomain-like"/>
    <property type="match status" value="1"/>
</dbReference>
<dbReference type="Proteomes" id="UP000011648">
    <property type="component" value="Unassembled WGS sequence"/>
</dbReference>
<accession>M0ACJ8</accession>
<evidence type="ECO:0000256" key="1">
    <source>
        <dbReference type="SAM" id="MobiDB-lite"/>
    </source>
</evidence>
<dbReference type="Pfam" id="PF13592">
    <property type="entry name" value="HTH_33"/>
    <property type="match status" value="1"/>
</dbReference>
<dbReference type="InterPro" id="IPR009057">
    <property type="entry name" value="Homeodomain-like_sf"/>
</dbReference>
<dbReference type="EMBL" id="AOIL01000009">
    <property type="protein sequence ID" value="ELY96264.1"/>
    <property type="molecule type" value="Genomic_DNA"/>
</dbReference>
<dbReference type="InterPro" id="IPR025959">
    <property type="entry name" value="Winged_HTH_dom"/>
</dbReference>
<feature type="region of interest" description="Disordered" evidence="1">
    <location>
        <begin position="78"/>
        <end position="109"/>
    </location>
</feature>
<organism evidence="3 4">
    <name type="scientific">Natrialba taiwanensis DSM 12281</name>
    <dbReference type="NCBI Taxonomy" id="1230458"/>
    <lineage>
        <taxon>Archaea</taxon>
        <taxon>Methanobacteriati</taxon>
        <taxon>Methanobacteriota</taxon>
        <taxon>Stenosarchaea group</taxon>
        <taxon>Halobacteria</taxon>
        <taxon>Halobacteriales</taxon>
        <taxon>Natrialbaceae</taxon>
        <taxon>Natrialba</taxon>
    </lineage>
</organism>
<dbReference type="AlphaFoldDB" id="M0ACJ8"/>
<evidence type="ECO:0000313" key="3">
    <source>
        <dbReference type="EMBL" id="ELY96264.1"/>
    </source>
</evidence>
<protein>
    <submittedName>
        <fullName evidence="3">Transposase</fullName>
    </submittedName>
</protein>
<proteinExistence type="predicted"/>
<feature type="domain" description="Winged helix-turn helix" evidence="2">
    <location>
        <begin position="42"/>
        <end position="98"/>
    </location>
</feature>
<feature type="compositionally biased region" description="Basic and acidic residues" evidence="1">
    <location>
        <begin position="19"/>
        <end position="34"/>
    </location>
</feature>
<keyword evidence="4" id="KW-1185">Reference proteome</keyword>
<name>M0ACJ8_9EURY</name>
<comment type="caution">
    <text evidence="3">The sequence shown here is derived from an EMBL/GenBank/DDBJ whole genome shotgun (WGS) entry which is preliminary data.</text>
</comment>
<dbReference type="PATRIC" id="fig|1230458.4.peg.196"/>
<evidence type="ECO:0000313" key="4">
    <source>
        <dbReference type="Proteomes" id="UP000011648"/>
    </source>
</evidence>
<reference evidence="3 4" key="1">
    <citation type="journal article" date="2014" name="PLoS Genet.">
        <title>Phylogenetically driven sequencing of extremely halophilic archaea reveals strategies for static and dynamic osmo-response.</title>
        <authorList>
            <person name="Becker E.A."/>
            <person name="Seitzer P.M."/>
            <person name="Tritt A."/>
            <person name="Larsen D."/>
            <person name="Krusor M."/>
            <person name="Yao A.I."/>
            <person name="Wu D."/>
            <person name="Madern D."/>
            <person name="Eisen J.A."/>
            <person name="Darling A.E."/>
            <person name="Facciotti M.T."/>
        </authorList>
    </citation>
    <scope>NUCLEOTIDE SEQUENCE [LARGE SCALE GENOMIC DNA]</scope>
    <source>
        <strain evidence="3 4">DSM 12281</strain>
    </source>
</reference>
<evidence type="ECO:0000259" key="2">
    <source>
        <dbReference type="Pfam" id="PF13592"/>
    </source>
</evidence>
<gene>
    <name evidence="3" type="ORF">C484_01080</name>
</gene>
<sequence length="109" mass="12505">MLEQAVTDDHRSGRKRKLSEKEQQEFEEAVHDSPEEVGVDAPAWTPALVQQYLDETYGVEYSIPSCRRLLKEAGLSYQKPRRTAAEAEANEQETFHEELKKSGGRWTPQ</sequence>
<feature type="region of interest" description="Disordered" evidence="1">
    <location>
        <begin position="1"/>
        <end position="38"/>
    </location>
</feature>